<organism evidence="8 9">
    <name type="scientific">Amycolatopsis pigmentata</name>
    <dbReference type="NCBI Taxonomy" id="450801"/>
    <lineage>
        <taxon>Bacteria</taxon>
        <taxon>Bacillati</taxon>
        <taxon>Actinomycetota</taxon>
        <taxon>Actinomycetes</taxon>
        <taxon>Pseudonocardiales</taxon>
        <taxon>Pseudonocardiaceae</taxon>
        <taxon>Amycolatopsis</taxon>
    </lineage>
</organism>
<keyword evidence="3 6" id="KW-0812">Transmembrane</keyword>
<dbReference type="EMBL" id="JBHUKR010000030">
    <property type="protein sequence ID" value="MFD2422691.1"/>
    <property type="molecule type" value="Genomic_DNA"/>
</dbReference>
<protein>
    <submittedName>
        <fullName evidence="8">Type II secretion system F family protein</fullName>
    </submittedName>
</protein>
<evidence type="ECO:0000256" key="1">
    <source>
        <dbReference type="ARBA" id="ARBA00004651"/>
    </source>
</evidence>
<evidence type="ECO:0000256" key="5">
    <source>
        <dbReference type="ARBA" id="ARBA00023136"/>
    </source>
</evidence>
<feature type="transmembrane region" description="Helical" evidence="6">
    <location>
        <begin position="273"/>
        <end position="293"/>
    </location>
</feature>
<keyword evidence="4 6" id="KW-1133">Transmembrane helix</keyword>
<evidence type="ECO:0000313" key="8">
    <source>
        <dbReference type="EMBL" id="MFD2422691.1"/>
    </source>
</evidence>
<dbReference type="RefSeq" id="WP_378271913.1">
    <property type="nucleotide sequence ID" value="NZ_JBHUKR010000030.1"/>
</dbReference>
<feature type="transmembrane region" description="Helical" evidence="6">
    <location>
        <begin position="124"/>
        <end position="146"/>
    </location>
</feature>
<dbReference type="Pfam" id="PF00482">
    <property type="entry name" value="T2SSF"/>
    <property type="match status" value="1"/>
</dbReference>
<feature type="domain" description="Type II secretion system protein GspF" evidence="7">
    <location>
        <begin position="166"/>
        <end position="291"/>
    </location>
</feature>
<feature type="transmembrane region" description="Helical" evidence="6">
    <location>
        <begin position="6"/>
        <end position="26"/>
    </location>
</feature>
<gene>
    <name evidence="8" type="ORF">ACFSXZ_40850</name>
</gene>
<feature type="transmembrane region" description="Helical" evidence="6">
    <location>
        <begin position="98"/>
        <end position="118"/>
    </location>
</feature>
<dbReference type="InterPro" id="IPR018076">
    <property type="entry name" value="T2SS_GspF_dom"/>
</dbReference>
<evidence type="ECO:0000259" key="7">
    <source>
        <dbReference type="Pfam" id="PF00482"/>
    </source>
</evidence>
<reference evidence="9" key="1">
    <citation type="journal article" date="2019" name="Int. J. Syst. Evol. Microbiol.">
        <title>The Global Catalogue of Microorganisms (GCM) 10K type strain sequencing project: providing services to taxonomists for standard genome sequencing and annotation.</title>
        <authorList>
            <consortium name="The Broad Institute Genomics Platform"/>
            <consortium name="The Broad Institute Genome Sequencing Center for Infectious Disease"/>
            <person name="Wu L."/>
            <person name="Ma J."/>
        </authorList>
    </citation>
    <scope>NUCLEOTIDE SEQUENCE [LARGE SCALE GENOMIC DNA]</scope>
    <source>
        <strain evidence="9">CGMCC 4.7645</strain>
    </source>
</reference>
<evidence type="ECO:0000256" key="2">
    <source>
        <dbReference type="ARBA" id="ARBA00022475"/>
    </source>
</evidence>
<sequence>MSPGTVAAVLGALAGAAVACVIAALARPAPINLAAAVAELDDRAARQDEGARPRGRWTARLERLTGYSARYSSRWWGIPAGDLDVLNHTPERYVARRLTWASSAVALVLGAAGVAWVGGIGLSLAVIAMATVVAAMAGSVVPVLAVREDAAWAREEFRRATAAYLDLVAQERATGRAASQALAEAAAVADSWVFTRISRTLGQAMRAGHTPWEALSRLATRMGVVELADLAGILATAADGAAIYTTLVAKAAALRAAALATDKADANARSQRLALPVALLLVAFLLLVMYPAVIRLLTGGTH</sequence>
<dbReference type="PANTHER" id="PTHR35007">
    <property type="entry name" value="INTEGRAL MEMBRANE PROTEIN-RELATED"/>
    <property type="match status" value="1"/>
</dbReference>
<evidence type="ECO:0000256" key="6">
    <source>
        <dbReference type="SAM" id="Phobius"/>
    </source>
</evidence>
<comment type="subcellular location">
    <subcellularLocation>
        <location evidence="1">Cell membrane</location>
        <topology evidence="1">Multi-pass membrane protein</topology>
    </subcellularLocation>
</comment>
<dbReference type="PANTHER" id="PTHR35007:SF1">
    <property type="entry name" value="PILUS ASSEMBLY PROTEIN"/>
    <property type="match status" value="1"/>
</dbReference>
<evidence type="ECO:0000256" key="3">
    <source>
        <dbReference type="ARBA" id="ARBA00022692"/>
    </source>
</evidence>
<evidence type="ECO:0000256" key="4">
    <source>
        <dbReference type="ARBA" id="ARBA00022989"/>
    </source>
</evidence>
<keyword evidence="2" id="KW-1003">Cell membrane</keyword>
<accession>A0ABW5GCN4</accession>
<keyword evidence="5 6" id="KW-0472">Membrane</keyword>
<keyword evidence="9" id="KW-1185">Reference proteome</keyword>
<comment type="caution">
    <text evidence="8">The sequence shown here is derived from an EMBL/GenBank/DDBJ whole genome shotgun (WGS) entry which is preliminary data.</text>
</comment>
<proteinExistence type="predicted"/>
<dbReference type="Proteomes" id="UP001597417">
    <property type="component" value="Unassembled WGS sequence"/>
</dbReference>
<name>A0ABW5GCN4_9PSEU</name>
<evidence type="ECO:0000313" key="9">
    <source>
        <dbReference type="Proteomes" id="UP001597417"/>
    </source>
</evidence>